<dbReference type="Proteomes" id="UP000041254">
    <property type="component" value="Unassembled WGS sequence"/>
</dbReference>
<evidence type="ECO:0000256" key="1">
    <source>
        <dbReference type="SAM" id="MobiDB-lite"/>
    </source>
</evidence>
<proteinExistence type="predicted"/>
<reference evidence="2 3" key="1">
    <citation type="submission" date="2014-11" db="EMBL/GenBank/DDBJ databases">
        <authorList>
            <person name="Zhu J."/>
            <person name="Qi W."/>
            <person name="Song R."/>
        </authorList>
    </citation>
    <scope>NUCLEOTIDE SEQUENCE [LARGE SCALE GENOMIC DNA]</scope>
</reference>
<dbReference type="OrthoDB" id="10318481at2759"/>
<evidence type="ECO:0000313" key="3">
    <source>
        <dbReference type="Proteomes" id="UP000041254"/>
    </source>
</evidence>
<dbReference type="EMBL" id="CDMY01000209">
    <property type="protein sequence ID" value="CEL94190.1"/>
    <property type="molecule type" value="Genomic_DNA"/>
</dbReference>
<feature type="region of interest" description="Disordered" evidence="1">
    <location>
        <begin position="151"/>
        <end position="170"/>
    </location>
</feature>
<organism evidence="2 3">
    <name type="scientific">Vitrella brassicaformis (strain CCMP3155)</name>
    <dbReference type="NCBI Taxonomy" id="1169540"/>
    <lineage>
        <taxon>Eukaryota</taxon>
        <taxon>Sar</taxon>
        <taxon>Alveolata</taxon>
        <taxon>Colpodellida</taxon>
        <taxon>Vitrellaceae</taxon>
        <taxon>Vitrella</taxon>
    </lineage>
</organism>
<evidence type="ECO:0000313" key="2">
    <source>
        <dbReference type="EMBL" id="CEL94190.1"/>
    </source>
</evidence>
<protein>
    <submittedName>
        <fullName evidence="2">Uncharacterized protein</fullName>
    </submittedName>
</protein>
<keyword evidence="3" id="KW-1185">Reference proteome</keyword>
<dbReference type="AlphaFoldDB" id="A0A0G4EDY5"/>
<accession>A0A0G4EDY5</accession>
<name>A0A0G4EDY5_VITBC</name>
<dbReference type="InParanoid" id="A0A0G4EDY5"/>
<gene>
    <name evidence="2" type="ORF">Vbra_7170</name>
</gene>
<sequence length="226" mass="24781">MPSAAEDNALGATAAVHQEAMDLNATQPEFLKPAIHDTLPYEWGEEGFGSGHFNPHAFLGSDYGHFHRSEYPFYHYRYKGTQGDCYRQGTVTLKNWKNTVEKRMLSSVFAGAQPNTGGAGMGQLYHSTHAARRFLKPHYCARPGSAPLTPFGPRVLADKSPAPRSTGQRIPLHGTFVDCDKGLKPSTPLIISHTSGEVKGRIDGDLHSRNTNPGYSRNVMGGFFAY</sequence>
<dbReference type="VEuPathDB" id="CryptoDB:Vbra_7170"/>